<evidence type="ECO:0000313" key="1">
    <source>
        <dbReference type="EMBL" id="OGZ18182.1"/>
    </source>
</evidence>
<evidence type="ECO:0008006" key="3">
    <source>
        <dbReference type="Google" id="ProtNLM"/>
    </source>
</evidence>
<name>A0A1G2DXQ4_9BACT</name>
<evidence type="ECO:0000313" key="2">
    <source>
        <dbReference type="Proteomes" id="UP000178893"/>
    </source>
</evidence>
<sequence length="178" mass="18369">MKIKEKSFTLIELLVVISIIGLLASIVLVSLSTARAGAKDKKVIVEILQVRTIAETLVDTVYPSSFITPTNADAGCTKVAAANNDLYRLDSDVRAQNNITSCIAATPGRIIIQKQTGTGADSAYRAITKLPSKTISATAGLWCVDSAGSSKEIGTTGANGIPSVEAAGTAPTCDNAGN</sequence>
<dbReference type="Proteomes" id="UP000178893">
    <property type="component" value="Unassembled WGS sequence"/>
</dbReference>
<dbReference type="Pfam" id="PF07963">
    <property type="entry name" value="N_methyl"/>
    <property type="match status" value="1"/>
</dbReference>
<dbReference type="SUPFAM" id="SSF54523">
    <property type="entry name" value="Pili subunits"/>
    <property type="match status" value="1"/>
</dbReference>
<dbReference type="InterPro" id="IPR045584">
    <property type="entry name" value="Pilin-like"/>
</dbReference>
<dbReference type="EMBL" id="MHLW01000012">
    <property type="protein sequence ID" value="OGZ18182.1"/>
    <property type="molecule type" value="Genomic_DNA"/>
</dbReference>
<dbReference type="AlphaFoldDB" id="A0A1G2DXQ4"/>
<gene>
    <name evidence="1" type="ORF">A2V72_01580</name>
</gene>
<protein>
    <recommendedName>
        <fullName evidence="3">Type II secretion system protein GspG C-terminal domain-containing protein</fullName>
    </recommendedName>
</protein>
<comment type="caution">
    <text evidence="1">The sequence shown here is derived from an EMBL/GenBank/DDBJ whole genome shotgun (WGS) entry which is preliminary data.</text>
</comment>
<dbReference type="InterPro" id="IPR012902">
    <property type="entry name" value="N_methyl_site"/>
</dbReference>
<proteinExistence type="predicted"/>
<dbReference type="NCBIfam" id="TIGR02532">
    <property type="entry name" value="IV_pilin_GFxxxE"/>
    <property type="match status" value="1"/>
</dbReference>
<accession>A0A1G2DXQ4</accession>
<reference evidence="1 2" key="1">
    <citation type="journal article" date="2016" name="Nat. Commun.">
        <title>Thousands of microbial genomes shed light on interconnected biogeochemical processes in an aquifer system.</title>
        <authorList>
            <person name="Anantharaman K."/>
            <person name="Brown C.T."/>
            <person name="Hug L.A."/>
            <person name="Sharon I."/>
            <person name="Castelle C.J."/>
            <person name="Probst A.J."/>
            <person name="Thomas B.C."/>
            <person name="Singh A."/>
            <person name="Wilkins M.J."/>
            <person name="Karaoz U."/>
            <person name="Brodie E.L."/>
            <person name="Williams K.H."/>
            <person name="Hubbard S.S."/>
            <person name="Banfield J.F."/>
        </authorList>
    </citation>
    <scope>NUCLEOTIDE SEQUENCE [LARGE SCALE GENOMIC DNA]</scope>
</reference>
<organism evidence="1 2">
    <name type="scientific">Candidatus Nealsonbacteria bacterium RBG_13_37_56</name>
    <dbReference type="NCBI Taxonomy" id="1801661"/>
    <lineage>
        <taxon>Bacteria</taxon>
        <taxon>Candidatus Nealsoniibacteriota</taxon>
    </lineage>
</organism>
<dbReference type="Gene3D" id="3.30.700.10">
    <property type="entry name" value="Glycoprotein, Type 4 Pilin"/>
    <property type="match status" value="1"/>
</dbReference>